<gene>
    <name evidence="11" type="ORF">HKX05_18560</name>
    <name evidence="12" type="ORF">HLV41_04515</name>
</gene>
<evidence type="ECO:0000259" key="10">
    <source>
        <dbReference type="PROSITE" id="PS50109"/>
    </source>
</evidence>
<dbReference type="InterPro" id="IPR003594">
    <property type="entry name" value="HATPase_dom"/>
</dbReference>
<dbReference type="Pfam" id="PF02518">
    <property type="entry name" value="HATPase_c"/>
    <property type="match status" value="1"/>
</dbReference>
<dbReference type="EMBL" id="JABYQV010000003">
    <property type="protein sequence ID" value="NVP30297.1"/>
    <property type="molecule type" value="Genomic_DNA"/>
</dbReference>
<comment type="caution">
    <text evidence="12">The sequence shown here is derived from an EMBL/GenBank/DDBJ whole genome shotgun (WGS) entry which is preliminary data.</text>
</comment>
<evidence type="ECO:0000256" key="3">
    <source>
        <dbReference type="ARBA" id="ARBA00022553"/>
    </source>
</evidence>
<dbReference type="InterPro" id="IPR036097">
    <property type="entry name" value="HisK_dim/P_sf"/>
</dbReference>
<evidence type="ECO:0000256" key="9">
    <source>
        <dbReference type="SAM" id="Phobius"/>
    </source>
</evidence>
<keyword evidence="8" id="KW-0902">Two-component regulatory system</keyword>
<dbReference type="Gene3D" id="3.30.565.10">
    <property type="entry name" value="Histidine kinase-like ATPase, C-terminal domain"/>
    <property type="match status" value="1"/>
</dbReference>
<feature type="domain" description="Histidine kinase" evidence="10">
    <location>
        <begin position="138"/>
        <end position="353"/>
    </location>
</feature>
<dbReference type="AlphaFoldDB" id="A0A7Y7QTB0"/>
<sequence>MPRKDSLQADARALHWVTRAAVTLLILVIFVADVLTDRVIAVAVLYVVPVLLSLRAFPRNQVMALAAGCVFLTMLGTPLTRSGMTEAGVVNLVISIVAIVTTGYLGLRTLSHEAASHEAREHLRRLSRIGNLGELASSIAHEVNQPLAAIAGSAGACRRWLEATPPDLGKAKESLDRISRDAARAGDVVAGVRRLASRKAATPEWTDMGNLVEQSVAIARAELDRQQIRLDLDLPHEGPMVWGDRVQIQQIILNLLINAIESLGQNGAAERRIHVAVRREDRAVALSIADTGAGLSREAAGHLWEPFWTSKEGGVGLGLTISRTIAEAHGGALECRPRGGVGAVFELRLPVTRDDANG</sequence>
<evidence type="ECO:0000256" key="8">
    <source>
        <dbReference type="ARBA" id="ARBA00023012"/>
    </source>
</evidence>
<evidence type="ECO:0000256" key="7">
    <source>
        <dbReference type="ARBA" id="ARBA00022840"/>
    </source>
</evidence>
<dbReference type="InterPro" id="IPR003661">
    <property type="entry name" value="HisK_dim/P_dom"/>
</dbReference>
<feature type="transmembrane region" description="Helical" evidence="9">
    <location>
        <begin position="87"/>
        <end position="107"/>
    </location>
</feature>
<dbReference type="SMART" id="SM00387">
    <property type="entry name" value="HATPase_c"/>
    <property type="match status" value="1"/>
</dbReference>
<evidence type="ECO:0000313" key="12">
    <source>
        <dbReference type="EMBL" id="NVP30297.1"/>
    </source>
</evidence>
<dbReference type="GO" id="GO:0005524">
    <property type="term" value="F:ATP binding"/>
    <property type="evidence" value="ECO:0007669"/>
    <property type="project" value="UniProtKB-KW"/>
</dbReference>
<reference evidence="13 14" key="1">
    <citation type="submission" date="2020-05" db="EMBL/GenBank/DDBJ databases">
        <title>Draft Genome Sequences of Sphingomonas sp. Isolated from the International Space Station.</title>
        <authorList>
            <person name="Bijlani S."/>
            <person name="Singh N.K."/>
            <person name="Mason C.E."/>
            <person name="Wang C.C."/>
            <person name="Venkateswaran K."/>
        </authorList>
    </citation>
    <scope>NUCLEOTIDE SEQUENCE [LARGE SCALE GENOMIC DNA]</scope>
    <source>
        <strain evidence="11 14">IIF7SW-B5</strain>
        <strain evidence="12">ISS-IIF7SWP</strain>
    </source>
</reference>
<keyword evidence="4" id="KW-0808">Transferase</keyword>
<dbReference type="CDD" id="cd00082">
    <property type="entry name" value="HisKA"/>
    <property type="match status" value="1"/>
</dbReference>
<evidence type="ECO:0000313" key="13">
    <source>
        <dbReference type="Proteomes" id="UP000531581"/>
    </source>
</evidence>
<evidence type="ECO:0000256" key="5">
    <source>
        <dbReference type="ARBA" id="ARBA00022741"/>
    </source>
</evidence>
<feature type="transmembrane region" description="Helical" evidence="9">
    <location>
        <begin position="38"/>
        <end position="57"/>
    </location>
</feature>
<name>A0A7Y7QTB0_9SPHN</name>
<dbReference type="EMBL" id="JABEOV010000027">
    <property type="protein sequence ID" value="NNG55351.1"/>
    <property type="molecule type" value="Genomic_DNA"/>
</dbReference>
<dbReference type="Proteomes" id="UP000531581">
    <property type="component" value="Unassembled WGS sequence"/>
</dbReference>
<dbReference type="PROSITE" id="PS50109">
    <property type="entry name" value="HIS_KIN"/>
    <property type="match status" value="1"/>
</dbReference>
<feature type="transmembrane region" description="Helical" evidence="9">
    <location>
        <begin position="12"/>
        <end position="32"/>
    </location>
</feature>
<proteinExistence type="predicted"/>
<evidence type="ECO:0000256" key="6">
    <source>
        <dbReference type="ARBA" id="ARBA00022777"/>
    </source>
</evidence>
<organism evidence="12 13">
    <name type="scientific">Sphingomonas sanguinis</name>
    <dbReference type="NCBI Taxonomy" id="33051"/>
    <lineage>
        <taxon>Bacteria</taxon>
        <taxon>Pseudomonadati</taxon>
        <taxon>Pseudomonadota</taxon>
        <taxon>Alphaproteobacteria</taxon>
        <taxon>Sphingomonadales</taxon>
        <taxon>Sphingomonadaceae</taxon>
        <taxon>Sphingomonas</taxon>
    </lineage>
</organism>
<accession>A0A7Y7QTB0</accession>
<dbReference type="Proteomes" id="UP000557656">
    <property type="component" value="Unassembled WGS sequence"/>
</dbReference>
<dbReference type="EC" id="2.7.13.3" evidence="2"/>
<dbReference type="SUPFAM" id="SSF55874">
    <property type="entry name" value="ATPase domain of HSP90 chaperone/DNA topoisomerase II/histidine kinase"/>
    <property type="match status" value="1"/>
</dbReference>
<keyword evidence="5" id="KW-0547">Nucleotide-binding</keyword>
<keyword evidence="3" id="KW-0597">Phosphoprotein</keyword>
<evidence type="ECO:0000256" key="1">
    <source>
        <dbReference type="ARBA" id="ARBA00000085"/>
    </source>
</evidence>
<keyword evidence="6" id="KW-0418">Kinase</keyword>
<protein>
    <recommendedName>
        <fullName evidence="2">histidine kinase</fullName>
        <ecNumber evidence="2">2.7.13.3</ecNumber>
    </recommendedName>
</protein>
<dbReference type="SMART" id="SM00388">
    <property type="entry name" value="HisKA"/>
    <property type="match status" value="1"/>
</dbReference>
<evidence type="ECO:0000313" key="11">
    <source>
        <dbReference type="EMBL" id="NNG55351.1"/>
    </source>
</evidence>
<keyword evidence="7" id="KW-0067">ATP-binding</keyword>
<dbReference type="GeneID" id="78485967"/>
<keyword evidence="14" id="KW-1185">Reference proteome</keyword>
<comment type="catalytic activity">
    <reaction evidence="1">
        <text>ATP + protein L-histidine = ADP + protein N-phospho-L-histidine.</text>
        <dbReference type="EC" id="2.7.13.3"/>
    </reaction>
</comment>
<evidence type="ECO:0000256" key="2">
    <source>
        <dbReference type="ARBA" id="ARBA00012438"/>
    </source>
</evidence>
<keyword evidence="9" id="KW-0812">Transmembrane</keyword>
<evidence type="ECO:0000256" key="4">
    <source>
        <dbReference type="ARBA" id="ARBA00022679"/>
    </source>
</evidence>
<dbReference type="GO" id="GO:0000155">
    <property type="term" value="F:phosphorelay sensor kinase activity"/>
    <property type="evidence" value="ECO:0007669"/>
    <property type="project" value="InterPro"/>
</dbReference>
<dbReference type="SUPFAM" id="SSF47384">
    <property type="entry name" value="Homodimeric domain of signal transducing histidine kinase"/>
    <property type="match status" value="1"/>
</dbReference>
<dbReference type="InterPro" id="IPR004358">
    <property type="entry name" value="Sig_transdc_His_kin-like_C"/>
</dbReference>
<dbReference type="Pfam" id="PF00512">
    <property type="entry name" value="HisKA"/>
    <property type="match status" value="1"/>
</dbReference>
<dbReference type="InterPro" id="IPR036890">
    <property type="entry name" value="HATPase_C_sf"/>
</dbReference>
<dbReference type="PRINTS" id="PR00344">
    <property type="entry name" value="BCTRLSENSOR"/>
</dbReference>
<dbReference type="PANTHER" id="PTHR43065:SF10">
    <property type="entry name" value="PEROXIDE STRESS-ACTIVATED HISTIDINE KINASE MAK3"/>
    <property type="match status" value="1"/>
</dbReference>
<evidence type="ECO:0000313" key="14">
    <source>
        <dbReference type="Proteomes" id="UP000557656"/>
    </source>
</evidence>
<feature type="transmembrane region" description="Helical" evidence="9">
    <location>
        <begin position="62"/>
        <end position="81"/>
    </location>
</feature>
<keyword evidence="9" id="KW-0472">Membrane</keyword>
<dbReference type="Gene3D" id="1.10.287.130">
    <property type="match status" value="1"/>
</dbReference>
<dbReference type="InterPro" id="IPR005467">
    <property type="entry name" value="His_kinase_dom"/>
</dbReference>
<keyword evidence="9" id="KW-1133">Transmembrane helix</keyword>
<dbReference type="PANTHER" id="PTHR43065">
    <property type="entry name" value="SENSOR HISTIDINE KINASE"/>
    <property type="match status" value="1"/>
</dbReference>
<dbReference type="RefSeq" id="WP_061779847.1">
    <property type="nucleotide sequence ID" value="NZ_JABEOV010000027.1"/>
</dbReference>